<accession>A0A1R1Y010</accession>
<dbReference type="Gene3D" id="3.40.1110.10">
    <property type="entry name" value="Calcium-transporting ATPase, cytoplasmic domain N"/>
    <property type="match status" value="1"/>
</dbReference>
<feature type="transmembrane region" description="Helical" evidence="11">
    <location>
        <begin position="711"/>
        <end position="732"/>
    </location>
</feature>
<proteinExistence type="inferred from homology"/>
<keyword evidence="10 11" id="KW-0472">Membrane</keyword>
<keyword evidence="5" id="KW-0547">Nucleotide-binding</keyword>
<dbReference type="PANTHER" id="PTHR45630:SF11">
    <property type="entry name" value="CATION-TRANSPORTING P-TYPE ATPASE N-TERMINAL DOMAIN-CONTAINING PROTEIN"/>
    <property type="match status" value="1"/>
</dbReference>
<keyword evidence="12" id="KW-0732">Signal</keyword>
<keyword evidence="7" id="KW-0460">Magnesium</keyword>
<dbReference type="SUPFAM" id="SSF81660">
    <property type="entry name" value="Metal cation-transporting ATPase, ATP-binding domain N"/>
    <property type="match status" value="1"/>
</dbReference>
<dbReference type="SUPFAM" id="SSF81665">
    <property type="entry name" value="Calcium ATPase, transmembrane domain M"/>
    <property type="match status" value="1"/>
</dbReference>
<feature type="transmembrane region" description="Helical" evidence="11">
    <location>
        <begin position="246"/>
        <end position="271"/>
    </location>
</feature>
<dbReference type="SUPFAM" id="SSF56784">
    <property type="entry name" value="HAD-like"/>
    <property type="match status" value="1"/>
</dbReference>
<dbReference type="InterPro" id="IPR044492">
    <property type="entry name" value="P_typ_ATPase_HD_dom"/>
</dbReference>
<evidence type="ECO:0000256" key="1">
    <source>
        <dbReference type="ARBA" id="ARBA00004141"/>
    </source>
</evidence>
<evidence type="ECO:0000256" key="6">
    <source>
        <dbReference type="ARBA" id="ARBA00022840"/>
    </source>
</evidence>
<feature type="transmembrane region" description="Helical" evidence="11">
    <location>
        <begin position="291"/>
        <end position="312"/>
    </location>
</feature>
<dbReference type="NCBIfam" id="TIGR01494">
    <property type="entry name" value="ATPase_P-type"/>
    <property type="match status" value="1"/>
</dbReference>
<dbReference type="InterPro" id="IPR006544">
    <property type="entry name" value="P-type_TPase_V"/>
</dbReference>
<evidence type="ECO:0000256" key="10">
    <source>
        <dbReference type="ARBA" id="ARBA00023136"/>
    </source>
</evidence>
<comment type="similarity">
    <text evidence="2">Belongs to the cation transport ATPase (P-type) (TC 3.A.3) family. Type V subfamily.</text>
</comment>
<dbReference type="GO" id="GO:0016020">
    <property type="term" value="C:membrane"/>
    <property type="evidence" value="ECO:0007669"/>
    <property type="project" value="UniProtKB-SubCell"/>
</dbReference>
<dbReference type="EMBL" id="LSSN01001318">
    <property type="protein sequence ID" value="OMJ20134.1"/>
    <property type="molecule type" value="Genomic_DNA"/>
</dbReference>
<dbReference type="SFLD" id="SFLDS00003">
    <property type="entry name" value="Haloacid_Dehalogenase"/>
    <property type="match status" value="1"/>
</dbReference>
<protein>
    <submittedName>
        <fullName evidence="14">Putative cation-transporting ATPase 13A4</fullName>
    </submittedName>
</protein>
<keyword evidence="6" id="KW-0067">ATP-binding</keyword>
<evidence type="ECO:0000313" key="15">
    <source>
        <dbReference type="Proteomes" id="UP000187283"/>
    </source>
</evidence>
<feature type="transmembrane region" description="Helical" evidence="11">
    <location>
        <begin position="483"/>
        <end position="500"/>
    </location>
</feature>
<sequence>MSQLVKSIAIICAFGLFTATSFPAFNTPNKYDENGNLCPLTPRVGIVCPVLCAKSASSCPSALNPELPCPDGNQRCPDGNCYSSCENIVNPCLCDFSDSDFTSGAYVACSTYDSTVTIDRFDPSIKDSLIQLACAQQWEIAPANATADTIQSYVPEWSLQNFSDLAFLNCPLPVELDFDFKSSMFLWFYSIVSFALLTNILWFAYKNYMEKNKEGISQIYSTLTKQDFSQKAQESKTLFVGYRNSFIGTFLFILAQLISLGWIALLIVIVSDYYGVITGTAYGVFLTSNKSMAVFIVIWHLASIWLIVIIGFKDKIRNYYRLKCHLKTAHYVQVSENKESVIMTQSKNSLVLKMRQLDSYLKRYISFDANISTCKITIDNDSSLSSSRKYFEYHCMRFVLGENGLFQNNQHDLGSSHQELLTHKNGLTTAQATQIFSYVGENFVRVNVPTYAKALFDEIVTYFYLYQMMCLWVWFYFNYFKMGLVQFCVILISAIFKAYLRVNSEKRIKILAEQQDTCLVLRDGKWVKLSSKLLVPGDIISVRSGTQLTCDAAVLKGEIIVDESSLTGEAMPVRKFPLKQDNIPFEKMSSGRIYTVFAGTHVLQCSSDSKEDTAVNNSLKNSVISKDLDLSSTESEKPYSSLESDSSINKNLLACDENSDTADLLDRPIENANLVQILVLSTRVNTNKGMMIQKIMFPSEYSFVFNEHLRIVIPILLIWGAIGFGLTIWLMGHDLTSWFYGIFIISQILSPLLPAAFVIGQSVAANRLKKNNIFCIDLPRIMVAGKVKVFCFDKTGTLTREGLEFNGAQEVSSSNTQPPHFKSPQEDISLLNNISQIGLASCHAVTMVGETLIGNPVDVEQFRSTDWEIIGKGLSKSDENDQYLDTLISPYLETKPNPNRSHRKVVHVVKRFEFEHARQSMSVAVLDPDTNHVHVYVKGSFEKLKNSSLNSSIPENYDLETSKWASEGCYLLAMAHKDIGVVEDISSLNSMSREQMESGCSLILLLMFRNMLKDDTPAALQELRKGNTRCVMITGDNALTGIHIAKTSGMVSENSRIILGDMETSDLDGNKYLVWRDPKTREIIQDIDELLLSDNRSIDFNEDKIGDLVLRRTANIELAVTAASFDYLTANDLIRKYLFDIRVFSRMTPEGKVTAVRLHMEKAVTAMCGDGGNDCGALRAAHVGLALSESDASIVSPFSSSDRSIFSCVNLLIHGRTALSTSFSAYKFLIMYGETMAWLELFQFYFSVIVPESVWIFIDSFIAVGLLFALTQSKPAKNLKPFRPTARLLGFNTMLSTVGQVLINFLAVAFIFVILYRQSWFRCHEFDSRDIDTSLWWLLGDNYEAETLSILLLTQFVNAAGVFNLGYRFRQSWYKNYLLVFFYTLFLTIISFVCLADPNWLGCLFRINCGDPDVLVSLGYKRPSFKISNYNSPIGHNVFPREYRIKFWLYALCNVLIVFLFEFLVVLGPVGRFIKKRFAKPSSTNDDLIKL</sequence>
<feature type="transmembrane region" description="Helical" evidence="11">
    <location>
        <begin position="1291"/>
        <end position="1316"/>
    </location>
</feature>
<dbReference type="Gene3D" id="3.40.50.1000">
    <property type="entry name" value="HAD superfamily/HAD-like"/>
    <property type="match status" value="2"/>
</dbReference>
<dbReference type="GO" id="GO:0005524">
    <property type="term" value="F:ATP binding"/>
    <property type="evidence" value="ECO:0007669"/>
    <property type="project" value="UniProtKB-KW"/>
</dbReference>
<feature type="signal peptide" evidence="12">
    <location>
        <begin position="1"/>
        <end position="19"/>
    </location>
</feature>
<keyword evidence="4" id="KW-0479">Metal-binding</keyword>
<feature type="transmembrane region" description="Helical" evidence="11">
    <location>
        <begin position="1447"/>
        <end position="1470"/>
    </location>
</feature>
<keyword evidence="8" id="KW-1278">Translocase</keyword>
<feature type="chain" id="PRO_5013091075" evidence="12">
    <location>
        <begin position="20"/>
        <end position="1491"/>
    </location>
</feature>
<dbReference type="Gene3D" id="2.70.150.10">
    <property type="entry name" value="Calcium-transporting ATPase, cytoplasmic transduction domain A"/>
    <property type="match status" value="1"/>
</dbReference>
<feature type="transmembrane region" description="Helical" evidence="11">
    <location>
        <begin position="184"/>
        <end position="205"/>
    </location>
</feature>
<dbReference type="InterPro" id="IPR023299">
    <property type="entry name" value="ATPase_P-typ_cyto_dom_N"/>
</dbReference>
<dbReference type="SFLD" id="SFLDF00027">
    <property type="entry name" value="p-type_atpase"/>
    <property type="match status" value="1"/>
</dbReference>
<feature type="transmembrane region" description="Helical" evidence="11">
    <location>
        <begin position="459"/>
        <end position="477"/>
    </location>
</feature>
<dbReference type="GO" id="GO:0046872">
    <property type="term" value="F:metal ion binding"/>
    <property type="evidence" value="ECO:0007669"/>
    <property type="project" value="UniProtKB-KW"/>
</dbReference>
<dbReference type="SUPFAM" id="SSF81653">
    <property type="entry name" value="Calcium ATPase, transduction domain A"/>
    <property type="match status" value="1"/>
</dbReference>
<dbReference type="Pfam" id="PF00122">
    <property type="entry name" value="E1-E2_ATPase"/>
    <property type="match status" value="1"/>
</dbReference>
<dbReference type="GO" id="GO:0016887">
    <property type="term" value="F:ATP hydrolysis activity"/>
    <property type="evidence" value="ECO:0007669"/>
    <property type="project" value="InterPro"/>
</dbReference>
<keyword evidence="9 11" id="KW-1133">Transmembrane helix</keyword>
<organism evidence="14 15">
    <name type="scientific">Smittium culicis</name>
    <dbReference type="NCBI Taxonomy" id="133412"/>
    <lineage>
        <taxon>Eukaryota</taxon>
        <taxon>Fungi</taxon>
        <taxon>Fungi incertae sedis</taxon>
        <taxon>Zoopagomycota</taxon>
        <taxon>Kickxellomycotina</taxon>
        <taxon>Harpellomycetes</taxon>
        <taxon>Harpellales</taxon>
        <taxon>Legeriomycetaceae</taxon>
        <taxon>Smittium</taxon>
    </lineage>
</organism>
<name>A0A1R1Y010_9FUNG</name>
<feature type="transmembrane region" description="Helical" evidence="11">
    <location>
        <begin position="1254"/>
        <end position="1270"/>
    </location>
</feature>
<comment type="caution">
    <text evidence="14">The sequence shown here is derived from an EMBL/GenBank/DDBJ whole genome shotgun (WGS) entry which is preliminary data.</text>
</comment>
<evidence type="ECO:0000256" key="3">
    <source>
        <dbReference type="ARBA" id="ARBA00022692"/>
    </source>
</evidence>
<keyword evidence="3 11" id="KW-0812">Transmembrane</keyword>
<dbReference type="InterPro" id="IPR008250">
    <property type="entry name" value="ATPase_P-typ_transduc_dom_A_sf"/>
</dbReference>
<feature type="transmembrane region" description="Helical" evidence="11">
    <location>
        <begin position="1347"/>
        <end position="1365"/>
    </location>
</feature>
<evidence type="ECO:0000256" key="7">
    <source>
        <dbReference type="ARBA" id="ARBA00022842"/>
    </source>
</evidence>
<feature type="transmembrane region" description="Helical" evidence="11">
    <location>
        <begin position="738"/>
        <end position="760"/>
    </location>
</feature>
<evidence type="ECO:0000256" key="5">
    <source>
        <dbReference type="ARBA" id="ARBA00022741"/>
    </source>
</evidence>
<dbReference type="PRINTS" id="PR00119">
    <property type="entry name" value="CATATPASE"/>
</dbReference>
<evidence type="ECO:0000256" key="2">
    <source>
        <dbReference type="ARBA" id="ARBA00006000"/>
    </source>
</evidence>
<evidence type="ECO:0000256" key="9">
    <source>
        <dbReference type="ARBA" id="ARBA00022989"/>
    </source>
</evidence>
<evidence type="ECO:0000256" key="11">
    <source>
        <dbReference type="SAM" id="Phobius"/>
    </source>
</evidence>
<dbReference type="Gene3D" id="1.20.1110.10">
    <property type="entry name" value="Calcium-transporting ATPase, transmembrane domain"/>
    <property type="match status" value="1"/>
</dbReference>
<comment type="subcellular location">
    <subcellularLocation>
        <location evidence="1">Membrane</location>
        <topology evidence="1">Multi-pass membrane protein</topology>
    </subcellularLocation>
</comment>
<dbReference type="OrthoDB" id="48943at2759"/>
<feature type="transmembrane region" description="Helical" evidence="11">
    <location>
        <begin position="1377"/>
        <end position="1396"/>
    </location>
</feature>
<feature type="domain" description="P-type ATPase A" evidence="13">
    <location>
        <begin position="514"/>
        <end position="606"/>
    </location>
</feature>
<dbReference type="InterPro" id="IPR059000">
    <property type="entry name" value="ATPase_P-type_domA"/>
</dbReference>
<gene>
    <name evidence="14" type="ORF">AYI70_g4305</name>
</gene>
<evidence type="ECO:0000256" key="12">
    <source>
        <dbReference type="SAM" id="SignalP"/>
    </source>
</evidence>
<reference evidence="14 15" key="1">
    <citation type="submission" date="2017-01" db="EMBL/GenBank/DDBJ databases">
        <authorList>
            <person name="Mah S.A."/>
            <person name="Swanson W.J."/>
            <person name="Moy G.W."/>
            <person name="Vacquier V.D."/>
        </authorList>
    </citation>
    <scope>NUCLEOTIDE SEQUENCE [LARGE SCALE GENOMIC DNA]</scope>
    <source>
        <strain evidence="14 15">GSMNP</strain>
    </source>
</reference>
<evidence type="ECO:0000259" key="13">
    <source>
        <dbReference type="Pfam" id="PF00122"/>
    </source>
</evidence>
<dbReference type="GO" id="GO:0019829">
    <property type="term" value="F:ATPase-coupled monoatomic cation transmembrane transporter activity"/>
    <property type="evidence" value="ECO:0007669"/>
    <property type="project" value="TreeGrafter"/>
</dbReference>
<evidence type="ECO:0000256" key="4">
    <source>
        <dbReference type="ARBA" id="ARBA00022723"/>
    </source>
</evidence>
<dbReference type="GO" id="GO:0140358">
    <property type="term" value="F:P-type transmembrane transporter activity"/>
    <property type="evidence" value="ECO:0007669"/>
    <property type="project" value="InterPro"/>
</dbReference>
<dbReference type="STRING" id="133412.A0A1R1Y010"/>
<dbReference type="Proteomes" id="UP000187283">
    <property type="component" value="Unassembled WGS sequence"/>
</dbReference>
<dbReference type="InterPro" id="IPR018303">
    <property type="entry name" value="ATPase_P-typ_P_site"/>
</dbReference>
<evidence type="ECO:0000256" key="8">
    <source>
        <dbReference type="ARBA" id="ARBA00022967"/>
    </source>
</evidence>
<dbReference type="PROSITE" id="PS00154">
    <property type="entry name" value="ATPASE_E1_E2"/>
    <property type="match status" value="1"/>
</dbReference>
<dbReference type="InterPro" id="IPR023298">
    <property type="entry name" value="ATPase_P-typ_TM_dom_sf"/>
</dbReference>
<evidence type="ECO:0000313" key="14">
    <source>
        <dbReference type="EMBL" id="OMJ20134.1"/>
    </source>
</evidence>
<dbReference type="InterPro" id="IPR023214">
    <property type="entry name" value="HAD_sf"/>
</dbReference>
<dbReference type="InterPro" id="IPR036412">
    <property type="entry name" value="HAD-like_sf"/>
</dbReference>
<dbReference type="PANTHER" id="PTHR45630">
    <property type="entry name" value="CATION-TRANSPORTING ATPASE-RELATED"/>
    <property type="match status" value="1"/>
</dbReference>
<dbReference type="SFLD" id="SFLDG00002">
    <property type="entry name" value="C1.7:_P-type_atpase_like"/>
    <property type="match status" value="1"/>
</dbReference>
<dbReference type="InterPro" id="IPR001757">
    <property type="entry name" value="P_typ_ATPase"/>
</dbReference>
<keyword evidence="15" id="KW-1185">Reference proteome</keyword>